<feature type="domain" description="Protein kinase" evidence="18">
    <location>
        <begin position="382"/>
        <end position="704"/>
    </location>
</feature>
<feature type="signal peptide" evidence="17">
    <location>
        <begin position="1"/>
        <end position="27"/>
    </location>
</feature>
<dbReference type="InterPro" id="IPR013320">
    <property type="entry name" value="ConA-like_dom_sf"/>
</dbReference>
<dbReference type="PROSITE" id="PS50011">
    <property type="entry name" value="PROTEIN_KINASE_DOM"/>
    <property type="match status" value="1"/>
</dbReference>
<dbReference type="GO" id="GO:0005886">
    <property type="term" value="C:plasma membrane"/>
    <property type="evidence" value="ECO:0007669"/>
    <property type="project" value="UniProtKB-SubCell"/>
</dbReference>
<keyword evidence="15" id="KW-0325">Glycoprotein</keyword>
<dbReference type="Gramene" id="TRITD2Av1G004110.1">
    <property type="protein sequence ID" value="TRITD2Av1G004110.1"/>
    <property type="gene ID" value="TRITD2Av1G004110"/>
</dbReference>
<feature type="transmembrane region" description="Helical" evidence="16">
    <location>
        <begin position="325"/>
        <end position="346"/>
    </location>
</feature>
<evidence type="ECO:0000313" key="19">
    <source>
        <dbReference type="EMBL" id="VAH24460.1"/>
    </source>
</evidence>
<comment type="subcellular location">
    <subcellularLocation>
        <location evidence="1">Cell membrane</location>
        <topology evidence="1">Single-pass type I membrane protein</topology>
    </subcellularLocation>
</comment>
<comment type="similarity">
    <text evidence="3">In the C-terminal section; belongs to the protein kinase superfamily. Ser/Thr protein kinase family.</text>
</comment>
<evidence type="ECO:0000313" key="20">
    <source>
        <dbReference type="Proteomes" id="UP000324705"/>
    </source>
</evidence>
<evidence type="ECO:0000256" key="16">
    <source>
        <dbReference type="SAM" id="Phobius"/>
    </source>
</evidence>
<dbReference type="GO" id="GO:0002229">
    <property type="term" value="P:defense response to oomycetes"/>
    <property type="evidence" value="ECO:0007669"/>
    <property type="project" value="UniProtKB-ARBA"/>
</dbReference>
<dbReference type="Gene3D" id="3.30.200.20">
    <property type="entry name" value="Phosphorylase Kinase, domain 1"/>
    <property type="match status" value="1"/>
</dbReference>
<dbReference type="SMART" id="SM00220">
    <property type="entry name" value="S_TKc"/>
    <property type="match status" value="1"/>
</dbReference>
<keyword evidence="6" id="KW-0808">Transferase</keyword>
<dbReference type="InterPro" id="IPR000719">
    <property type="entry name" value="Prot_kinase_dom"/>
</dbReference>
<keyword evidence="11" id="KW-0067">ATP-binding</keyword>
<keyword evidence="9" id="KW-0430">Lectin</keyword>
<evidence type="ECO:0000256" key="12">
    <source>
        <dbReference type="ARBA" id="ARBA00022989"/>
    </source>
</evidence>
<dbReference type="OMA" id="WCCKENS"/>
<evidence type="ECO:0000256" key="6">
    <source>
        <dbReference type="ARBA" id="ARBA00022527"/>
    </source>
</evidence>
<accession>A0A9R1NGC7</accession>
<dbReference type="FunFam" id="1.10.510.10:FF:000240">
    <property type="entry name" value="Lectin-domain containing receptor kinase A4.3"/>
    <property type="match status" value="1"/>
</dbReference>
<dbReference type="EMBL" id="LT934113">
    <property type="protein sequence ID" value="VAH24460.1"/>
    <property type="molecule type" value="Genomic_DNA"/>
</dbReference>
<evidence type="ECO:0000256" key="5">
    <source>
        <dbReference type="ARBA" id="ARBA00022475"/>
    </source>
</evidence>
<dbReference type="PROSITE" id="PS00108">
    <property type="entry name" value="PROTEIN_KINASE_ST"/>
    <property type="match status" value="1"/>
</dbReference>
<feature type="chain" id="PRO_5040339293" description="non-specific serine/threonine protein kinase" evidence="17">
    <location>
        <begin position="28"/>
        <end position="737"/>
    </location>
</feature>
<keyword evidence="5" id="KW-1003">Cell membrane</keyword>
<dbReference type="InterPro" id="IPR008271">
    <property type="entry name" value="Ser/Thr_kinase_AS"/>
</dbReference>
<dbReference type="InterPro" id="IPR050528">
    <property type="entry name" value="L-type_Lectin-RKs"/>
</dbReference>
<dbReference type="InterPro" id="IPR001220">
    <property type="entry name" value="Legume_lectin_dom"/>
</dbReference>
<dbReference type="Gene3D" id="1.10.510.10">
    <property type="entry name" value="Transferase(Phosphotransferase) domain 1"/>
    <property type="match status" value="1"/>
</dbReference>
<keyword evidence="6" id="KW-0723">Serine/threonine-protein kinase</keyword>
<evidence type="ECO:0000256" key="11">
    <source>
        <dbReference type="ARBA" id="ARBA00022840"/>
    </source>
</evidence>
<keyword evidence="12 16" id="KW-1133">Transmembrane helix</keyword>
<dbReference type="GO" id="GO:0005524">
    <property type="term" value="F:ATP binding"/>
    <property type="evidence" value="ECO:0007669"/>
    <property type="project" value="UniProtKB-KW"/>
</dbReference>
<dbReference type="Pfam" id="PF07714">
    <property type="entry name" value="PK_Tyr_Ser-Thr"/>
    <property type="match status" value="1"/>
</dbReference>
<dbReference type="GO" id="GO:0030246">
    <property type="term" value="F:carbohydrate binding"/>
    <property type="evidence" value="ECO:0007669"/>
    <property type="project" value="UniProtKB-KW"/>
</dbReference>
<dbReference type="Pfam" id="PF00139">
    <property type="entry name" value="Lectin_legB"/>
    <property type="match status" value="1"/>
</dbReference>
<evidence type="ECO:0000256" key="14">
    <source>
        <dbReference type="ARBA" id="ARBA00023170"/>
    </source>
</evidence>
<dbReference type="AlphaFoldDB" id="A0A9R1NGC7"/>
<dbReference type="PANTHER" id="PTHR27007">
    <property type="match status" value="1"/>
</dbReference>
<evidence type="ECO:0000256" key="7">
    <source>
        <dbReference type="ARBA" id="ARBA00022692"/>
    </source>
</evidence>
<keyword evidence="10" id="KW-0547">Nucleotide-binding</keyword>
<keyword evidence="8 17" id="KW-0732">Signal</keyword>
<evidence type="ECO:0000256" key="10">
    <source>
        <dbReference type="ARBA" id="ARBA00022741"/>
    </source>
</evidence>
<evidence type="ECO:0000256" key="17">
    <source>
        <dbReference type="SAM" id="SignalP"/>
    </source>
</evidence>
<keyword evidence="13 16" id="KW-0472">Membrane</keyword>
<dbReference type="PROSITE" id="PS00307">
    <property type="entry name" value="LECTIN_LEGUME_BETA"/>
    <property type="match status" value="1"/>
</dbReference>
<dbReference type="SUPFAM" id="SSF49899">
    <property type="entry name" value="Concanavalin A-like lectins/glucanases"/>
    <property type="match status" value="1"/>
</dbReference>
<keyword evidence="6" id="KW-0418">Kinase</keyword>
<dbReference type="CDD" id="cd06899">
    <property type="entry name" value="lectin_legume_LecRK_Arcelin_ConA"/>
    <property type="match status" value="1"/>
</dbReference>
<evidence type="ECO:0000256" key="3">
    <source>
        <dbReference type="ARBA" id="ARBA00010217"/>
    </source>
</evidence>
<dbReference type="EC" id="2.7.11.1" evidence="4"/>
<dbReference type="InterPro" id="IPR011009">
    <property type="entry name" value="Kinase-like_dom_sf"/>
</dbReference>
<evidence type="ECO:0000256" key="13">
    <source>
        <dbReference type="ARBA" id="ARBA00023136"/>
    </source>
</evidence>
<dbReference type="SUPFAM" id="SSF56112">
    <property type="entry name" value="Protein kinase-like (PK-like)"/>
    <property type="match status" value="1"/>
</dbReference>
<evidence type="ECO:0000256" key="4">
    <source>
        <dbReference type="ARBA" id="ARBA00012513"/>
    </source>
</evidence>
<evidence type="ECO:0000256" key="2">
    <source>
        <dbReference type="ARBA" id="ARBA00008536"/>
    </source>
</evidence>
<organism evidence="19 20">
    <name type="scientific">Triticum turgidum subsp. durum</name>
    <name type="common">Durum wheat</name>
    <name type="synonym">Triticum durum</name>
    <dbReference type="NCBI Taxonomy" id="4567"/>
    <lineage>
        <taxon>Eukaryota</taxon>
        <taxon>Viridiplantae</taxon>
        <taxon>Streptophyta</taxon>
        <taxon>Embryophyta</taxon>
        <taxon>Tracheophyta</taxon>
        <taxon>Spermatophyta</taxon>
        <taxon>Magnoliopsida</taxon>
        <taxon>Liliopsida</taxon>
        <taxon>Poales</taxon>
        <taxon>Poaceae</taxon>
        <taxon>BOP clade</taxon>
        <taxon>Pooideae</taxon>
        <taxon>Triticodae</taxon>
        <taxon>Triticeae</taxon>
        <taxon>Triticinae</taxon>
        <taxon>Triticum</taxon>
    </lineage>
</organism>
<sequence>MVSPAASRGNTHLLLLLLMAGLHLSGAQTPVPAPSPTPAPVTVAPPILPAPAADALPPPPAAVADVFSFSFDFTDKSNYRQDDLKFEGDASAHPNQVDLTCNTAGCGLVGRMSYGHPVPLYDSTTGEVASFQTSFTFSITTDNYTARGDGMAFFLAYFNSTMPSPSWGGCLGLTSQDGNGNCLTALDTDQFLAVEFDTFHNTWDPNSDTAYDHIGIDINSMISLDDTTSLTSFNMSDCSSMTATITFNSTTQILVADLSDDARRYLPVQMSTKLLEPLNTLFPAQVAVGISGATGSANDTEGHVIQSWSFNSSLALPHKGKDMKAAVIGGSTGGAVALVVVVWCILSCFRWKKSTRSHDFVTRTGGPRQFDYRDLAFATDNFSGERVIGRGAFGVVYRATLVSKVSSSSSSSSGVHSRESAALSSMESGVSSNPSSKESDGGEVAVKKILNEPRGGNLDFFAEMSTISAAKHKNLVKLKGWCCKENSQNMLDFMCWCCRKKKDDDELFLVYELVPNGNLHYHLRESEQVLAWPTRYQIVKDIGSALIYLHHDCAPYILHRDIKPSNILLDNNFNAKLADFGLSRIGNQDNATLLTNAIGTEGYIDPECRKVGKVKFYPSSDVYSFGIVLLDIVCTGKSREQVWELYIKGKVMEAADRRLHGGDDLDKRQMQRVAILGLWCSLHDSSMRPTIRKAMEVLERDEPLPDLNYLVNTSVTSAQQDTYTISSDQHALMSDGS</sequence>
<reference evidence="19 20" key="1">
    <citation type="submission" date="2017-09" db="EMBL/GenBank/DDBJ databases">
        <authorList>
            <consortium name="International Durum Wheat Genome Sequencing Consortium (IDWGSC)"/>
            <person name="Milanesi L."/>
        </authorList>
    </citation>
    <scope>NUCLEOTIDE SEQUENCE [LARGE SCALE GENOMIC DNA]</scope>
    <source>
        <strain evidence="20">cv. Svevo</strain>
    </source>
</reference>
<keyword evidence="14" id="KW-0675">Receptor</keyword>
<keyword evidence="20" id="KW-1185">Reference proteome</keyword>
<dbReference type="InterPro" id="IPR019825">
    <property type="entry name" value="Lectin_legB_Mn/Ca_BS"/>
</dbReference>
<evidence type="ECO:0000256" key="1">
    <source>
        <dbReference type="ARBA" id="ARBA00004251"/>
    </source>
</evidence>
<dbReference type="InterPro" id="IPR001245">
    <property type="entry name" value="Ser-Thr/Tyr_kinase_cat_dom"/>
</dbReference>
<evidence type="ECO:0000259" key="18">
    <source>
        <dbReference type="PROSITE" id="PS50011"/>
    </source>
</evidence>
<dbReference type="Proteomes" id="UP000324705">
    <property type="component" value="Chromosome 2A"/>
</dbReference>
<keyword evidence="7 16" id="KW-0812">Transmembrane</keyword>
<name>A0A9R1NGC7_TRITD</name>
<protein>
    <recommendedName>
        <fullName evidence="4">non-specific serine/threonine protein kinase</fullName>
        <ecNumber evidence="4">2.7.11.1</ecNumber>
    </recommendedName>
</protein>
<dbReference type="Gene3D" id="2.60.120.200">
    <property type="match status" value="1"/>
</dbReference>
<gene>
    <name evidence="19" type="ORF">TRITD_2Av1G004110</name>
</gene>
<proteinExistence type="inferred from homology"/>
<dbReference type="GO" id="GO:0004674">
    <property type="term" value="F:protein serine/threonine kinase activity"/>
    <property type="evidence" value="ECO:0007669"/>
    <property type="project" value="UniProtKB-KW"/>
</dbReference>
<evidence type="ECO:0000256" key="8">
    <source>
        <dbReference type="ARBA" id="ARBA00022729"/>
    </source>
</evidence>
<comment type="similarity">
    <text evidence="2">In the N-terminal section; belongs to the leguminous lectin family.</text>
</comment>
<evidence type="ECO:0000256" key="15">
    <source>
        <dbReference type="ARBA" id="ARBA00023180"/>
    </source>
</evidence>
<evidence type="ECO:0000256" key="9">
    <source>
        <dbReference type="ARBA" id="ARBA00022734"/>
    </source>
</evidence>